<dbReference type="Gene3D" id="3.90.1720.10">
    <property type="entry name" value="endopeptidase domain like (from Nostoc punctiforme)"/>
    <property type="match status" value="1"/>
</dbReference>
<dbReference type="AlphaFoldDB" id="A0A4Q7E3T5"/>
<dbReference type="Proteomes" id="UP000292459">
    <property type="component" value="Unassembled WGS sequence"/>
</dbReference>
<sequence length="176" mass="20197">MIFWEKRMNNKFEYPIGSIIQLTSHDYPHCGVVVDHNRSVELIAQKDQSKRKMICKLVLIDFSIANEHPISDGLPEYTLRRLPTTSWNTSEIKQRVRHLKSKYHDSDYHIVYNNCQHFAWELATGEAKSPDASKFRMIGGLVGWAMHKKDFGSASSNGSKSLEGLSCELDRFLVPV</sequence>
<reference evidence="2 3" key="1">
    <citation type="submission" date="2018-11" db="EMBL/GenBank/DDBJ databases">
        <title>Whole genome sequencing of an environmental sample.</title>
        <authorList>
            <person name="Sarangi A.N."/>
            <person name="Singh D."/>
            <person name="Tripathy S."/>
        </authorList>
    </citation>
    <scope>NUCLEOTIDE SEQUENCE [LARGE SCALE GENOMIC DNA]</scope>
    <source>
        <strain evidence="2 3">Lakshadweep</strain>
    </source>
</reference>
<gene>
    <name evidence="2" type="ORF">DYY88_17600</name>
</gene>
<accession>A0A4Q7E3T5</accession>
<dbReference type="EMBL" id="QVFV01000005">
    <property type="protein sequence ID" value="RZM76488.1"/>
    <property type="molecule type" value="Genomic_DNA"/>
</dbReference>
<organism evidence="2 3">
    <name type="scientific">Leptolyngbya iicbica LK</name>
    <dbReference type="NCBI Taxonomy" id="2294035"/>
    <lineage>
        <taxon>Bacteria</taxon>
        <taxon>Bacillati</taxon>
        <taxon>Cyanobacteriota</taxon>
        <taxon>Cyanophyceae</taxon>
        <taxon>Leptolyngbyales</taxon>
        <taxon>Leptolyngbyaceae</taxon>
        <taxon>Leptolyngbya group</taxon>
        <taxon>Leptolyngbya</taxon>
        <taxon>Leptolyngbya iicbica</taxon>
    </lineage>
</organism>
<proteinExistence type="predicted"/>
<comment type="caution">
    <text evidence="2">The sequence shown here is derived from an EMBL/GenBank/DDBJ whole genome shotgun (WGS) entry which is preliminary data.</text>
</comment>
<dbReference type="Pfam" id="PF05903">
    <property type="entry name" value="Peptidase_C97"/>
    <property type="match status" value="1"/>
</dbReference>
<keyword evidence="3" id="KW-1185">Reference proteome</keyword>
<evidence type="ECO:0000313" key="3">
    <source>
        <dbReference type="Proteomes" id="UP000292459"/>
    </source>
</evidence>
<evidence type="ECO:0000259" key="1">
    <source>
        <dbReference type="Pfam" id="PF05903"/>
    </source>
</evidence>
<protein>
    <recommendedName>
        <fullName evidence="1">PPPDE domain-containing protein</fullName>
    </recommendedName>
</protein>
<evidence type="ECO:0000313" key="2">
    <source>
        <dbReference type="EMBL" id="RZM76488.1"/>
    </source>
</evidence>
<dbReference type="InterPro" id="IPR008580">
    <property type="entry name" value="PPPDE_dom"/>
</dbReference>
<feature type="domain" description="PPPDE" evidence="1">
    <location>
        <begin position="77"/>
        <end position="123"/>
    </location>
</feature>
<dbReference type="GO" id="GO:0008233">
    <property type="term" value="F:peptidase activity"/>
    <property type="evidence" value="ECO:0007669"/>
    <property type="project" value="InterPro"/>
</dbReference>
<name>A0A4Q7E3T5_9CYAN</name>